<dbReference type="Proteomes" id="UP000324748">
    <property type="component" value="Unassembled WGS sequence"/>
</dbReference>
<accession>A0A5B0PJS3</accession>
<reference evidence="4 5" key="1">
    <citation type="submission" date="2019-05" db="EMBL/GenBank/DDBJ databases">
        <title>Emergence of the Ug99 lineage of the wheat stem rust pathogen through somatic hybridization.</title>
        <authorList>
            <person name="Li F."/>
            <person name="Upadhyaya N.M."/>
            <person name="Sperschneider J."/>
            <person name="Matny O."/>
            <person name="Nguyen-Phuc H."/>
            <person name="Mago R."/>
            <person name="Raley C."/>
            <person name="Miller M.E."/>
            <person name="Silverstein K.A.T."/>
            <person name="Henningsen E."/>
            <person name="Hirsch C.D."/>
            <person name="Visser B."/>
            <person name="Pretorius Z.A."/>
            <person name="Steffenson B.J."/>
            <person name="Schwessinger B."/>
            <person name="Dodds P.N."/>
            <person name="Figueroa M."/>
        </authorList>
    </citation>
    <scope>NUCLEOTIDE SEQUENCE [LARGE SCALE GENOMIC DNA]</scope>
    <source>
        <strain evidence="3">21-0</strain>
        <strain evidence="2 5">Ug99</strain>
    </source>
</reference>
<feature type="region of interest" description="Disordered" evidence="1">
    <location>
        <begin position="1"/>
        <end position="56"/>
    </location>
</feature>
<organism evidence="3 4">
    <name type="scientific">Puccinia graminis f. sp. tritici</name>
    <dbReference type="NCBI Taxonomy" id="56615"/>
    <lineage>
        <taxon>Eukaryota</taxon>
        <taxon>Fungi</taxon>
        <taxon>Dikarya</taxon>
        <taxon>Basidiomycota</taxon>
        <taxon>Pucciniomycotina</taxon>
        <taxon>Pucciniomycetes</taxon>
        <taxon>Pucciniales</taxon>
        <taxon>Pucciniaceae</taxon>
        <taxon>Puccinia</taxon>
    </lineage>
</organism>
<evidence type="ECO:0000313" key="5">
    <source>
        <dbReference type="Proteomes" id="UP000325313"/>
    </source>
</evidence>
<keyword evidence="4" id="KW-1185">Reference proteome</keyword>
<protein>
    <submittedName>
        <fullName evidence="3">Glycogen(Starch) synthase</fullName>
    </submittedName>
</protein>
<name>A0A5B0PJS3_PUCGR</name>
<gene>
    <name evidence="3" type="primary">GYS1_1</name>
    <name evidence="2" type="synonym">GYS1_4</name>
    <name evidence="3" type="ORF">PGT21_013512</name>
    <name evidence="2" type="ORF">PGTUg99_035109</name>
</gene>
<evidence type="ECO:0000313" key="2">
    <source>
        <dbReference type="EMBL" id="KAA1088927.1"/>
    </source>
</evidence>
<evidence type="ECO:0000313" key="3">
    <source>
        <dbReference type="EMBL" id="KAA1101256.1"/>
    </source>
</evidence>
<sequence>MSESKSHINPLLLSAATSEERSEAHMNTTLSKSQDNFTSPVETASPAAPLTAPSAALHSLAPPPELSYALRTQLHDAAQRWALEHGYAIEIQQIWFLAM</sequence>
<feature type="compositionally biased region" description="Polar residues" evidence="1">
    <location>
        <begin position="25"/>
        <end position="42"/>
    </location>
</feature>
<dbReference type="OrthoDB" id="10541360at2759"/>
<dbReference type="EMBL" id="VSWC01000053">
    <property type="protein sequence ID" value="KAA1101256.1"/>
    <property type="molecule type" value="Genomic_DNA"/>
</dbReference>
<dbReference type="AlphaFoldDB" id="A0A5B0PJS3"/>
<evidence type="ECO:0000256" key="1">
    <source>
        <dbReference type="SAM" id="MobiDB-lite"/>
    </source>
</evidence>
<feature type="compositionally biased region" description="Low complexity" evidence="1">
    <location>
        <begin position="44"/>
        <end position="56"/>
    </location>
</feature>
<dbReference type="EMBL" id="VDEP01000405">
    <property type="protein sequence ID" value="KAA1088927.1"/>
    <property type="molecule type" value="Genomic_DNA"/>
</dbReference>
<comment type="caution">
    <text evidence="3">The sequence shown here is derived from an EMBL/GenBank/DDBJ whole genome shotgun (WGS) entry which is preliminary data.</text>
</comment>
<evidence type="ECO:0000313" key="4">
    <source>
        <dbReference type="Proteomes" id="UP000324748"/>
    </source>
</evidence>
<dbReference type="Proteomes" id="UP000325313">
    <property type="component" value="Unassembled WGS sequence"/>
</dbReference>
<proteinExistence type="predicted"/>